<name>A0A0D7BT06_9AGAR</name>
<dbReference type="AlphaFoldDB" id="A0A0D7BT06"/>
<dbReference type="STRING" id="1314674.A0A0D7BT06"/>
<feature type="compositionally biased region" description="Polar residues" evidence="1">
    <location>
        <begin position="152"/>
        <end position="165"/>
    </location>
</feature>
<evidence type="ECO:0000313" key="4">
    <source>
        <dbReference type="Proteomes" id="UP000054007"/>
    </source>
</evidence>
<proteinExistence type="predicted"/>
<dbReference type="OrthoDB" id="3062721at2759"/>
<keyword evidence="4" id="KW-1185">Reference proteome</keyword>
<feature type="region of interest" description="Disordered" evidence="1">
    <location>
        <begin position="339"/>
        <end position="362"/>
    </location>
</feature>
<dbReference type="Proteomes" id="UP000054007">
    <property type="component" value="Unassembled WGS sequence"/>
</dbReference>
<feature type="region of interest" description="Disordered" evidence="1">
    <location>
        <begin position="221"/>
        <end position="259"/>
    </location>
</feature>
<evidence type="ECO:0000313" key="3">
    <source>
        <dbReference type="EMBL" id="KIY73552.1"/>
    </source>
</evidence>
<feature type="region of interest" description="Disordered" evidence="1">
    <location>
        <begin position="149"/>
        <end position="187"/>
    </location>
</feature>
<keyword evidence="2" id="KW-1133">Transmembrane helix</keyword>
<gene>
    <name evidence="3" type="ORF">CYLTODRAFT_416930</name>
</gene>
<protein>
    <submittedName>
        <fullName evidence="3">Uncharacterized protein</fullName>
    </submittedName>
</protein>
<evidence type="ECO:0000256" key="2">
    <source>
        <dbReference type="SAM" id="Phobius"/>
    </source>
</evidence>
<organism evidence="3 4">
    <name type="scientific">Cylindrobasidium torrendii FP15055 ss-10</name>
    <dbReference type="NCBI Taxonomy" id="1314674"/>
    <lineage>
        <taxon>Eukaryota</taxon>
        <taxon>Fungi</taxon>
        <taxon>Dikarya</taxon>
        <taxon>Basidiomycota</taxon>
        <taxon>Agaricomycotina</taxon>
        <taxon>Agaricomycetes</taxon>
        <taxon>Agaricomycetidae</taxon>
        <taxon>Agaricales</taxon>
        <taxon>Marasmiineae</taxon>
        <taxon>Physalacriaceae</taxon>
        <taxon>Cylindrobasidium</taxon>
    </lineage>
</organism>
<feature type="compositionally biased region" description="Low complexity" evidence="1">
    <location>
        <begin position="117"/>
        <end position="136"/>
    </location>
</feature>
<reference evidence="3 4" key="1">
    <citation type="journal article" date="2015" name="Fungal Genet. Biol.">
        <title>Evolution of novel wood decay mechanisms in Agaricales revealed by the genome sequences of Fistulina hepatica and Cylindrobasidium torrendii.</title>
        <authorList>
            <person name="Floudas D."/>
            <person name="Held B.W."/>
            <person name="Riley R."/>
            <person name="Nagy L.G."/>
            <person name="Koehler G."/>
            <person name="Ransdell A.S."/>
            <person name="Younus H."/>
            <person name="Chow J."/>
            <person name="Chiniquy J."/>
            <person name="Lipzen A."/>
            <person name="Tritt A."/>
            <person name="Sun H."/>
            <person name="Haridas S."/>
            <person name="LaButti K."/>
            <person name="Ohm R.A."/>
            <person name="Kues U."/>
            <person name="Blanchette R.A."/>
            <person name="Grigoriev I.V."/>
            <person name="Minto R.E."/>
            <person name="Hibbett D.S."/>
        </authorList>
    </citation>
    <scope>NUCLEOTIDE SEQUENCE [LARGE SCALE GENOMIC DNA]</scope>
    <source>
        <strain evidence="3 4">FP15055 ss-10</strain>
    </source>
</reference>
<sequence length="362" mass="38510">MSAAPPSNPTLVATVAARGLSYIFFAMSLLSVWTMWIIPSVKTPLPAMQDRPVALKARRRSAPPGLPSRTVTLTPIIMGSSISTRSDSRKVSFVESQINRRSKHQSASPGPPLSPVTPVLTESPLSSSSTLVSPGLSADADRVLREAAEVSCTDSDSSSITNASPVYSRLPKLRPSEKGKKSRKVSIDQVQETIPEIDTPRRSGLGGFMGLMQRSATIPNMESDTLSTPSSRPSTPVRRASGSGVASSPPTGKSGCAFKPFKTSAKKASGPVNRTQPYNYPYFALPPGAQPPFLKTPVDSEDERDPLQKRVELPSGNLSAPVIPDASPKFTRKMANAQAQATLGHGRKPPAPTHRRVVSALP</sequence>
<feature type="compositionally biased region" description="Basic residues" evidence="1">
    <location>
        <begin position="345"/>
        <end position="362"/>
    </location>
</feature>
<dbReference type="EMBL" id="KN880435">
    <property type="protein sequence ID" value="KIY73552.1"/>
    <property type="molecule type" value="Genomic_DNA"/>
</dbReference>
<feature type="region of interest" description="Disordered" evidence="1">
    <location>
        <begin position="88"/>
        <end position="136"/>
    </location>
</feature>
<keyword evidence="2" id="KW-0472">Membrane</keyword>
<accession>A0A0D7BT06</accession>
<feature type="transmembrane region" description="Helical" evidence="2">
    <location>
        <begin position="20"/>
        <end position="38"/>
    </location>
</feature>
<evidence type="ECO:0000256" key="1">
    <source>
        <dbReference type="SAM" id="MobiDB-lite"/>
    </source>
</evidence>
<keyword evidence="2" id="KW-0812">Transmembrane</keyword>
<feature type="compositionally biased region" description="Low complexity" evidence="1">
    <location>
        <begin position="223"/>
        <end position="241"/>
    </location>
</feature>